<dbReference type="Gene3D" id="1.10.238.10">
    <property type="entry name" value="EF-hand"/>
    <property type="match status" value="1"/>
</dbReference>
<proteinExistence type="predicted"/>
<dbReference type="GO" id="GO:0005737">
    <property type="term" value="C:cytoplasm"/>
    <property type="evidence" value="ECO:0007669"/>
    <property type="project" value="UniProtKB-SubCell"/>
</dbReference>
<feature type="compositionally biased region" description="Polar residues" evidence="8">
    <location>
        <begin position="542"/>
        <end position="554"/>
    </location>
</feature>
<dbReference type="PROSITE" id="PS00018">
    <property type="entry name" value="EF_HAND_1"/>
    <property type="match status" value="1"/>
</dbReference>
<dbReference type="InterPro" id="IPR050227">
    <property type="entry name" value="Rab"/>
</dbReference>
<dbReference type="EMBL" id="BMAV01004915">
    <property type="protein sequence ID" value="GFY45558.1"/>
    <property type="molecule type" value="Genomic_DNA"/>
</dbReference>
<dbReference type="InterPro" id="IPR018247">
    <property type="entry name" value="EF_Hand_1_Ca_BS"/>
</dbReference>
<dbReference type="NCBIfam" id="TIGR00231">
    <property type="entry name" value="small_GTP"/>
    <property type="match status" value="1"/>
</dbReference>
<feature type="region of interest" description="Disordered" evidence="8">
    <location>
        <begin position="513"/>
        <end position="565"/>
    </location>
</feature>
<dbReference type="Proteomes" id="UP000886998">
    <property type="component" value="Unassembled WGS sequence"/>
</dbReference>
<keyword evidence="4" id="KW-0106">Calcium</keyword>
<feature type="compositionally biased region" description="Polar residues" evidence="8">
    <location>
        <begin position="430"/>
        <end position="458"/>
    </location>
</feature>
<name>A0A8X7BWE1_9ARAC</name>
<evidence type="ECO:0000256" key="6">
    <source>
        <dbReference type="ARBA" id="ARBA00023134"/>
    </source>
</evidence>
<dbReference type="SUPFAM" id="SSF52540">
    <property type="entry name" value="P-loop containing nucleoside triphosphate hydrolases"/>
    <property type="match status" value="1"/>
</dbReference>
<feature type="compositionally biased region" description="Basic residues" evidence="8">
    <location>
        <begin position="555"/>
        <end position="564"/>
    </location>
</feature>
<dbReference type="PRINTS" id="PR00449">
    <property type="entry name" value="RASTRNSFRMNG"/>
</dbReference>
<protein>
    <submittedName>
        <fullName evidence="10">Ras-related protein RABE1e</fullName>
    </submittedName>
</protein>
<dbReference type="SUPFAM" id="SSF47473">
    <property type="entry name" value="EF-hand"/>
    <property type="match status" value="1"/>
</dbReference>
<dbReference type="FunFam" id="3.40.50.300:FF:001348">
    <property type="entry name" value="Ras and EF-hand domain-containing protein"/>
    <property type="match status" value="1"/>
</dbReference>
<dbReference type="GO" id="GO:0005509">
    <property type="term" value="F:calcium ion binding"/>
    <property type="evidence" value="ECO:0007669"/>
    <property type="project" value="InterPro"/>
</dbReference>
<gene>
    <name evidence="10" type="primary">RABE1E</name>
    <name evidence="10" type="ORF">TNIN_433331</name>
</gene>
<evidence type="ECO:0000256" key="3">
    <source>
        <dbReference type="ARBA" id="ARBA00022741"/>
    </source>
</evidence>
<dbReference type="CDD" id="cd00154">
    <property type="entry name" value="Rab"/>
    <property type="match status" value="1"/>
</dbReference>
<dbReference type="PROSITE" id="PS51417">
    <property type="entry name" value="ARF"/>
    <property type="match status" value="1"/>
</dbReference>
<dbReference type="InterPro" id="IPR027417">
    <property type="entry name" value="P-loop_NTPase"/>
</dbReference>
<evidence type="ECO:0000256" key="7">
    <source>
        <dbReference type="SAM" id="Coils"/>
    </source>
</evidence>
<feature type="coiled-coil region" evidence="7">
    <location>
        <begin position="243"/>
        <end position="349"/>
    </location>
</feature>
<keyword evidence="3" id="KW-0547">Nucleotide-binding</keyword>
<dbReference type="OrthoDB" id="9989112at2759"/>
<keyword evidence="6" id="KW-0342">GTP-binding</keyword>
<dbReference type="AlphaFoldDB" id="A0A8X7BWE1"/>
<feature type="domain" description="EF-hand" evidence="9">
    <location>
        <begin position="119"/>
        <end position="154"/>
    </location>
</feature>
<accession>A0A8X7BWE1</accession>
<dbReference type="SMART" id="SM00175">
    <property type="entry name" value="RAB"/>
    <property type="match status" value="1"/>
</dbReference>
<dbReference type="PROSITE" id="PS51421">
    <property type="entry name" value="RAS"/>
    <property type="match status" value="1"/>
</dbReference>
<keyword evidence="11" id="KW-1185">Reference proteome</keyword>
<evidence type="ECO:0000256" key="4">
    <source>
        <dbReference type="ARBA" id="ARBA00022837"/>
    </source>
</evidence>
<feature type="region of interest" description="Disordered" evidence="8">
    <location>
        <begin position="419"/>
        <end position="500"/>
    </location>
</feature>
<feature type="compositionally biased region" description="Basic and acidic residues" evidence="8">
    <location>
        <begin position="490"/>
        <end position="499"/>
    </location>
</feature>
<dbReference type="PANTHER" id="PTHR47977">
    <property type="entry name" value="RAS-RELATED PROTEIN RAB"/>
    <property type="match status" value="1"/>
</dbReference>
<evidence type="ECO:0000256" key="5">
    <source>
        <dbReference type="ARBA" id="ARBA00023054"/>
    </source>
</evidence>
<feature type="coiled-coil region" evidence="7">
    <location>
        <begin position="736"/>
        <end position="764"/>
    </location>
</feature>
<dbReference type="InterPro" id="IPR011992">
    <property type="entry name" value="EF-hand-dom_pair"/>
</dbReference>
<evidence type="ECO:0000256" key="2">
    <source>
        <dbReference type="ARBA" id="ARBA00022490"/>
    </source>
</evidence>
<dbReference type="GO" id="GO:0005525">
    <property type="term" value="F:GTP binding"/>
    <property type="evidence" value="ECO:0007669"/>
    <property type="project" value="UniProtKB-KW"/>
</dbReference>
<dbReference type="PROSITE" id="PS50222">
    <property type="entry name" value="EF_HAND_2"/>
    <property type="match status" value="1"/>
</dbReference>
<dbReference type="InterPro" id="IPR001806">
    <property type="entry name" value="Small_GTPase"/>
</dbReference>
<sequence length="766" mass="88077">MDSRIHWNIQYFQVDPNRLFHHQECSVKTEVFKLLAHCEDSFGEFFLPISLRRRENGKETPAQLYFHLATKSSAMMRDRGDLRETLQNKARDLFALCDPENKGYATKTDIEALRDEVPLPASQLHEVFDALDANGDGKLTLKEFTDGFGVFLGFDALPSNNSDFQDANDTEDDDEMLEELLDHLGARNLFTDEEYVREMWSRVRKEDPVMRSNFEKFIAKMAADLKDSARERSELQTTLRNRKEDHETQVQSLYMEMEEQLRQEKEKILGQERRKEQRLRDELEAELQLKDNQLRHLLDKHAQMESQLQELNSADSEKKYKNTRLQKDRDDLESRLAASDRVLHEMKNQLSLLRKRSIEERRKRAQAAIKVSEGIALERENLVLELHHLKEVNKQLQDEKDELTLGTIAKMPVRVNSLTESSQIEKENLHCNNTEKNSPTKLDNCQNSDLNSQHSISGTPRKVHHTTSLDRTLTENHPLSNEDCDINEDMDGRPEDDILRSSSTGEMETFDLDIQNNLNSPQGKKSGRKYDPPSTSDRCKSRANSTTSISSRKTSLQHKIAKRKSGLEDAAPTRVFKVVFVGDSGTGKTSILQRFCTDSFKSTFSATIGVDFQVKTIEVDGERIALQLWDTAGQERFRSMTHQYFRKADGIIVVYDVTSETTFRNVRNWMHNIQEGAQDSVLILLIGNKVDLCESETDRVVRTKDGVRLADEYGSLFFETSAKTGDSVCEAIEALASILKTKEDEAMEQVLKLQEEEMEKKKRKCC</sequence>
<evidence type="ECO:0000256" key="8">
    <source>
        <dbReference type="SAM" id="MobiDB-lite"/>
    </source>
</evidence>
<dbReference type="SMART" id="SM00173">
    <property type="entry name" value="RAS"/>
    <property type="match status" value="1"/>
</dbReference>
<organism evidence="10 11">
    <name type="scientific">Trichonephila inaurata madagascariensis</name>
    <dbReference type="NCBI Taxonomy" id="2747483"/>
    <lineage>
        <taxon>Eukaryota</taxon>
        <taxon>Metazoa</taxon>
        <taxon>Ecdysozoa</taxon>
        <taxon>Arthropoda</taxon>
        <taxon>Chelicerata</taxon>
        <taxon>Arachnida</taxon>
        <taxon>Araneae</taxon>
        <taxon>Araneomorphae</taxon>
        <taxon>Entelegynae</taxon>
        <taxon>Araneoidea</taxon>
        <taxon>Nephilidae</taxon>
        <taxon>Trichonephila</taxon>
        <taxon>Trichonephila inaurata</taxon>
    </lineage>
</organism>
<dbReference type="PROSITE" id="PS51420">
    <property type="entry name" value="RHO"/>
    <property type="match status" value="1"/>
</dbReference>
<dbReference type="PROSITE" id="PS51419">
    <property type="entry name" value="RAB"/>
    <property type="match status" value="1"/>
</dbReference>
<evidence type="ECO:0000259" key="9">
    <source>
        <dbReference type="PROSITE" id="PS50222"/>
    </source>
</evidence>
<feature type="compositionally biased region" description="Polar residues" evidence="8">
    <location>
        <begin position="514"/>
        <end position="523"/>
    </location>
</feature>
<keyword evidence="5 7" id="KW-0175">Coiled coil</keyword>
<dbReference type="SMART" id="SM00176">
    <property type="entry name" value="RAN"/>
    <property type="match status" value="1"/>
</dbReference>
<keyword evidence="2" id="KW-0963">Cytoplasm</keyword>
<evidence type="ECO:0000313" key="10">
    <source>
        <dbReference type="EMBL" id="GFY45558.1"/>
    </source>
</evidence>
<dbReference type="Gene3D" id="3.40.50.300">
    <property type="entry name" value="P-loop containing nucleotide triphosphate hydrolases"/>
    <property type="match status" value="1"/>
</dbReference>
<dbReference type="GO" id="GO:0003924">
    <property type="term" value="F:GTPase activity"/>
    <property type="evidence" value="ECO:0007669"/>
    <property type="project" value="InterPro"/>
</dbReference>
<dbReference type="Pfam" id="PF00071">
    <property type="entry name" value="Ras"/>
    <property type="match status" value="1"/>
</dbReference>
<reference evidence="10" key="1">
    <citation type="submission" date="2020-08" db="EMBL/GenBank/DDBJ databases">
        <title>Multicomponent nature underlies the extraordinary mechanical properties of spider dragline silk.</title>
        <authorList>
            <person name="Kono N."/>
            <person name="Nakamura H."/>
            <person name="Mori M."/>
            <person name="Yoshida Y."/>
            <person name="Ohtoshi R."/>
            <person name="Malay A.D."/>
            <person name="Moran D.A.P."/>
            <person name="Tomita M."/>
            <person name="Numata K."/>
            <person name="Arakawa K."/>
        </authorList>
    </citation>
    <scope>NUCLEOTIDE SEQUENCE</scope>
</reference>
<dbReference type="InterPro" id="IPR002048">
    <property type="entry name" value="EF_hand_dom"/>
</dbReference>
<feature type="compositionally biased region" description="Polar residues" evidence="8">
    <location>
        <begin position="469"/>
        <end position="479"/>
    </location>
</feature>
<comment type="subcellular location">
    <subcellularLocation>
        <location evidence="1">Cytoplasm</location>
    </subcellularLocation>
</comment>
<feature type="coiled-coil region" evidence="7">
    <location>
        <begin position="379"/>
        <end position="406"/>
    </location>
</feature>
<evidence type="ECO:0000313" key="11">
    <source>
        <dbReference type="Proteomes" id="UP000886998"/>
    </source>
</evidence>
<dbReference type="SMART" id="SM00177">
    <property type="entry name" value="ARF"/>
    <property type="match status" value="1"/>
</dbReference>
<dbReference type="SMART" id="SM00174">
    <property type="entry name" value="RHO"/>
    <property type="match status" value="1"/>
</dbReference>
<dbReference type="InterPro" id="IPR005225">
    <property type="entry name" value="Small_GTP-bd"/>
</dbReference>
<comment type="caution">
    <text evidence="10">The sequence shown here is derived from an EMBL/GenBank/DDBJ whole genome shotgun (WGS) entry which is preliminary data.</text>
</comment>
<evidence type="ECO:0000256" key="1">
    <source>
        <dbReference type="ARBA" id="ARBA00004496"/>
    </source>
</evidence>